<dbReference type="Proteomes" id="UP000823660">
    <property type="component" value="Unassembled WGS sequence"/>
</dbReference>
<evidence type="ECO:0000256" key="1">
    <source>
        <dbReference type="SAM" id="Coils"/>
    </source>
</evidence>
<dbReference type="EMBL" id="JADIMH010000006">
    <property type="protein sequence ID" value="MBO8466286.1"/>
    <property type="molecule type" value="Genomic_DNA"/>
</dbReference>
<feature type="domain" description="DUF4296" evidence="2">
    <location>
        <begin position="26"/>
        <end position="107"/>
    </location>
</feature>
<reference evidence="3" key="2">
    <citation type="journal article" date="2021" name="PeerJ">
        <title>Extensive microbial diversity within the chicken gut microbiome revealed by metagenomics and culture.</title>
        <authorList>
            <person name="Gilroy R."/>
            <person name="Ravi A."/>
            <person name="Getino M."/>
            <person name="Pursley I."/>
            <person name="Horton D.L."/>
            <person name="Alikhan N.F."/>
            <person name="Baker D."/>
            <person name="Gharbi K."/>
            <person name="Hall N."/>
            <person name="Watson M."/>
            <person name="Adriaenssens E.M."/>
            <person name="Foster-Nyarko E."/>
            <person name="Jarju S."/>
            <person name="Secka A."/>
            <person name="Antonio M."/>
            <person name="Oren A."/>
            <person name="Chaudhuri R.R."/>
            <person name="La Ragione R."/>
            <person name="Hildebrand F."/>
            <person name="Pallen M.J."/>
        </authorList>
    </citation>
    <scope>NUCLEOTIDE SEQUENCE</scope>
    <source>
        <strain evidence="3">B1-15692</strain>
    </source>
</reference>
<evidence type="ECO:0000313" key="3">
    <source>
        <dbReference type="EMBL" id="MBO8466286.1"/>
    </source>
</evidence>
<gene>
    <name evidence="3" type="ORF">IAB99_00795</name>
</gene>
<reference evidence="3" key="1">
    <citation type="submission" date="2020-10" db="EMBL/GenBank/DDBJ databases">
        <authorList>
            <person name="Gilroy R."/>
        </authorList>
    </citation>
    <scope>NUCLEOTIDE SEQUENCE</scope>
    <source>
        <strain evidence="3">B1-15692</strain>
    </source>
</reference>
<evidence type="ECO:0000313" key="4">
    <source>
        <dbReference type="Proteomes" id="UP000823660"/>
    </source>
</evidence>
<evidence type="ECO:0000259" key="2">
    <source>
        <dbReference type="Pfam" id="PF14129"/>
    </source>
</evidence>
<protein>
    <submittedName>
        <fullName evidence="3">DUF4296 domain-containing protein</fullName>
    </submittedName>
</protein>
<sequence>MRTALVYISVLAVLASAFVSCRREGKVIPRGEMAEIYAEMFVLDQEIAGDPDIRREADTLFVYEPVFRKYGYTADDYRSSMAYYIQDPDRYVRILKRTVDILDGRRKELKSEKARLESISQSQAITESFRPERIYFLSGLANRDRLTVDSLAFYIDSTGGSFDFDVQKGYDTLYSGPRICILNDTLSVSDSVPVLPVPEKVPGETAVGGRISGDMKLDGRKARISDRTGDRAEPLKMISAEVKKIEL</sequence>
<name>A0A9D9I7A9_9BACT</name>
<comment type="caution">
    <text evidence="3">The sequence shown here is derived from an EMBL/GenBank/DDBJ whole genome shotgun (WGS) entry which is preliminary data.</text>
</comment>
<keyword evidence="1" id="KW-0175">Coiled coil</keyword>
<dbReference type="Pfam" id="PF14129">
    <property type="entry name" value="DUF4296"/>
    <property type="match status" value="1"/>
</dbReference>
<accession>A0A9D9I7A9</accession>
<organism evidence="3 4">
    <name type="scientific">Candidatus Cryptobacteroides faecipullorum</name>
    <dbReference type="NCBI Taxonomy" id="2840764"/>
    <lineage>
        <taxon>Bacteria</taxon>
        <taxon>Pseudomonadati</taxon>
        <taxon>Bacteroidota</taxon>
        <taxon>Bacteroidia</taxon>
        <taxon>Bacteroidales</taxon>
        <taxon>Candidatus Cryptobacteroides</taxon>
    </lineage>
</organism>
<feature type="coiled-coil region" evidence="1">
    <location>
        <begin position="92"/>
        <end position="119"/>
    </location>
</feature>
<dbReference type="InterPro" id="IPR025381">
    <property type="entry name" value="DUF4296"/>
</dbReference>
<dbReference type="AlphaFoldDB" id="A0A9D9I7A9"/>
<proteinExistence type="predicted"/>
<dbReference type="PROSITE" id="PS51257">
    <property type="entry name" value="PROKAR_LIPOPROTEIN"/>
    <property type="match status" value="1"/>
</dbReference>